<evidence type="ECO:0000256" key="3">
    <source>
        <dbReference type="ARBA" id="ARBA00022801"/>
    </source>
</evidence>
<comment type="caution">
    <text evidence="5">Lacks conserved residue(s) required for the propagation of feature annotation.</text>
</comment>
<comment type="similarity">
    <text evidence="1 5">Belongs to the peptidase S8 family.</text>
</comment>
<dbReference type="InterPro" id="IPR023828">
    <property type="entry name" value="Peptidase_S8_Ser-AS"/>
</dbReference>
<evidence type="ECO:0000313" key="10">
    <source>
        <dbReference type="Proteomes" id="UP000648239"/>
    </source>
</evidence>
<dbReference type="GO" id="GO:0004252">
    <property type="term" value="F:serine-type endopeptidase activity"/>
    <property type="evidence" value="ECO:0007669"/>
    <property type="project" value="InterPro"/>
</dbReference>
<feature type="domain" description="Peptidase S8/S53" evidence="8">
    <location>
        <begin position="217"/>
        <end position="444"/>
    </location>
</feature>
<evidence type="ECO:0000256" key="4">
    <source>
        <dbReference type="ARBA" id="ARBA00022825"/>
    </source>
</evidence>
<feature type="region of interest" description="Disordered" evidence="6">
    <location>
        <begin position="137"/>
        <end position="156"/>
    </location>
</feature>
<dbReference type="InterPro" id="IPR021655">
    <property type="entry name" value="Put_metal-bd"/>
</dbReference>
<dbReference type="PANTHER" id="PTHR43806:SF11">
    <property type="entry name" value="CEREVISIN-RELATED"/>
    <property type="match status" value="1"/>
</dbReference>
<dbReference type="InterPro" id="IPR036852">
    <property type="entry name" value="Peptidase_S8/S53_dom_sf"/>
</dbReference>
<feature type="chain" id="PRO_5035290754" evidence="7">
    <location>
        <begin position="24"/>
        <end position="610"/>
    </location>
</feature>
<dbReference type="SUPFAM" id="SSF52743">
    <property type="entry name" value="Subtilisin-like"/>
    <property type="match status" value="1"/>
</dbReference>
<evidence type="ECO:0000256" key="5">
    <source>
        <dbReference type="PROSITE-ProRule" id="PRU01240"/>
    </source>
</evidence>
<dbReference type="PRINTS" id="PR00723">
    <property type="entry name" value="SUBTILISIN"/>
</dbReference>
<dbReference type="Pfam" id="PF11617">
    <property type="entry name" value="Cu-binding_MopE"/>
    <property type="match status" value="1"/>
</dbReference>
<dbReference type="PROSITE" id="PS51892">
    <property type="entry name" value="SUBTILASE"/>
    <property type="match status" value="1"/>
</dbReference>
<dbReference type="Pfam" id="PF00082">
    <property type="entry name" value="Peptidase_S8"/>
    <property type="match status" value="1"/>
</dbReference>
<evidence type="ECO:0000256" key="7">
    <source>
        <dbReference type="SAM" id="SignalP"/>
    </source>
</evidence>
<reference evidence="9 10" key="1">
    <citation type="submission" date="2020-08" db="EMBL/GenBank/DDBJ databases">
        <title>Acidobacteriota in marine sediments use diverse sulfur dissimilation pathways.</title>
        <authorList>
            <person name="Wasmund K."/>
        </authorList>
    </citation>
    <scope>NUCLEOTIDE SEQUENCE [LARGE SCALE GENOMIC DNA]</scope>
    <source>
        <strain evidence="9">MAG AM4</strain>
    </source>
</reference>
<dbReference type="Proteomes" id="UP000648239">
    <property type="component" value="Unassembled WGS sequence"/>
</dbReference>
<protein>
    <submittedName>
        <fullName evidence="9">S8 family serine peptidase</fullName>
    </submittedName>
</protein>
<evidence type="ECO:0000259" key="8">
    <source>
        <dbReference type="Pfam" id="PF00082"/>
    </source>
</evidence>
<dbReference type="Gene3D" id="3.40.50.200">
    <property type="entry name" value="Peptidase S8/S53 domain"/>
    <property type="match status" value="1"/>
</dbReference>
<dbReference type="InterPro" id="IPR015500">
    <property type="entry name" value="Peptidase_S8_subtilisin-rel"/>
</dbReference>
<evidence type="ECO:0000256" key="2">
    <source>
        <dbReference type="ARBA" id="ARBA00022670"/>
    </source>
</evidence>
<keyword evidence="7" id="KW-0732">Signal</keyword>
<evidence type="ECO:0000256" key="1">
    <source>
        <dbReference type="ARBA" id="ARBA00011073"/>
    </source>
</evidence>
<dbReference type="GO" id="GO:0006508">
    <property type="term" value="P:proteolysis"/>
    <property type="evidence" value="ECO:0007669"/>
    <property type="project" value="UniProtKB-KW"/>
</dbReference>
<proteinExistence type="inferred from homology"/>
<evidence type="ECO:0000256" key="6">
    <source>
        <dbReference type="SAM" id="MobiDB-lite"/>
    </source>
</evidence>
<dbReference type="InterPro" id="IPR000209">
    <property type="entry name" value="Peptidase_S8/S53_dom"/>
</dbReference>
<name>A0A8J6XWV7_9BACT</name>
<keyword evidence="4" id="KW-0720">Serine protease</keyword>
<feature type="compositionally biased region" description="Pro residues" evidence="6">
    <location>
        <begin position="139"/>
        <end position="152"/>
    </location>
</feature>
<gene>
    <name evidence="9" type="ORF">IFK94_07595</name>
</gene>
<dbReference type="InterPro" id="IPR050131">
    <property type="entry name" value="Peptidase_S8_subtilisin-like"/>
</dbReference>
<dbReference type="EMBL" id="JACXWD010000019">
    <property type="protein sequence ID" value="MBD3867971.1"/>
    <property type="molecule type" value="Genomic_DNA"/>
</dbReference>
<comment type="caution">
    <text evidence="9">The sequence shown here is derived from an EMBL/GenBank/DDBJ whole genome shotgun (WGS) entry which is preliminary data.</text>
</comment>
<feature type="signal peptide" evidence="7">
    <location>
        <begin position="1"/>
        <end position="23"/>
    </location>
</feature>
<organism evidence="9 10">
    <name type="scientific">Candidatus Polarisedimenticola svalbardensis</name>
    <dbReference type="NCBI Taxonomy" id="2886004"/>
    <lineage>
        <taxon>Bacteria</taxon>
        <taxon>Pseudomonadati</taxon>
        <taxon>Acidobacteriota</taxon>
        <taxon>Candidatus Polarisedimenticolia</taxon>
        <taxon>Candidatus Polarisedimenticolales</taxon>
        <taxon>Candidatus Polarisedimenticolaceae</taxon>
        <taxon>Candidatus Polarisedimenticola</taxon>
    </lineage>
</organism>
<dbReference type="PANTHER" id="PTHR43806">
    <property type="entry name" value="PEPTIDASE S8"/>
    <property type="match status" value="1"/>
</dbReference>
<keyword evidence="3" id="KW-0378">Hydrolase</keyword>
<dbReference type="AlphaFoldDB" id="A0A8J6XWV7"/>
<dbReference type="PROSITE" id="PS00138">
    <property type="entry name" value="SUBTILASE_SER"/>
    <property type="match status" value="1"/>
</dbReference>
<sequence length="610" mass="63898">MNCMRPALIVLTALTLLAPIAHAVLPVEGRSPDRLTVRFDEEARVRLRGGRLVSLEGQDLRQVDHLLTRFGSDGIRALFYSSEEAIDARRAGLVAKIGRPLPDLNSWFEIDVPAAESEALLNGLKQAGSVATAYRSPLPVRPPVDIDPPTPDGDPDQLYLDPAPTGIDARAAWTRPGGRGDGILLVDIEYDWRDTHEDLESVLGTQMCFTPDSPGEIEHGTAVIGMIAGGDNAYGITGIANQVDIGLVTHYPNGMNYSVARAIECAAGLMSAGDVLLIEAQTVGPNSLFVPVEWDAAEYDAITLATAAGIIVVEAAGNGGDDLDDPVFAGAFDRGVRDSGAMIVGAGADLWYTEQSDRSRLDFSTYGSRVDLQGWGDDVVTTGYGDAFDGGGDPDQYYTDLFNGTSSAAPMIAGAAAILEGVQAACGGSPLTPAELRDILVSTGSPQVAGPYPGNIGPRPDLAAALALVDVDNDADGFAECAGDCDDGASSTYPGAVEVNDGLDNQCPGESGFGSADETTGDSGFHNPADKAEYSWPAQPGATGYQVERSTSPEFSAGCTRWDTAGSSIRDDLNPALGVTWYYLNRPLTPNSGSWGLNSSGTERLGTCLQ</sequence>
<evidence type="ECO:0000313" key="9">
    <source>
        <dbReference type="EMBL" id="MBD3867971.1"/>
    </source>
</evidence>
<accession>A0A8J6XWV7</accession>
<keyword evidence="2" id="KW-0645">Protease</keyword>